<dbReference type="InterPro" id="IPR051083">
    <property type="entry name" value="GrpII_Intron_Splice-Mob/Def"/>
</dbReference>
<dbReference type="EMBL" id="MACH01000050">
    <property type="protein sequence ID" value="OJE49914.1"/>
    <property type="molecule type" value="Genomic_DNA"/>
</dbReference>
<dbReference type="SUPFAM" id="SSF56672">
    <property type="entry name" value="DNA/RNA polymerases"/>
    <property type="match status" value="1"/>
</dbReference>
<sequence>MRTTEAVLNIISERGKKGLPIERIYRLLYNRELYLMAYQNIYSNNGSMTKGITEETVDGMSMKKIDDIIEKVKRESYRWTPVRRTYIPKKNGKMRPLGMPSWSDKLLQEVMRIIMNAYYDPQFSDKSHGFRENRGCQTALEAIRYRDGWKSVKWFVEGDISDCFGSINHEIIIRIMSEKIHDSRFLRLIKHLLVSGYMEDWKYSQTLSGCPQGGILSPLLSNIYMNKLDQYVEKTLIHLYTSGIRRTENKEYRAILKQIDKYKRHGNWQKVKELRKIAQQMPSKNPTDPKFKRLYYVRYADDWLIGLSGSKQDAEEVKAKIKTFLKTELNLNLSPEKTLITHAREEKARFLGYDIHVLHCNTQHDRRGQRIINGVIGLRVPEDKMKAKMNEYMAKGQPIHRKERTTNSDYDIVSQFQAEFRGFAQYYLLAYNAHQLHNVKRVMERSLARTLANKHKTTINKVFKKYKKVLKTKDGEYKVLHVAIERENKKPLATYFGGMKLAYNKTATIIENPVKIFNTRTQLIDRLRNNTCELCGARGNIEMHHVKKLKNLRNNSRKEKPEWIKRMVAMNRKTLAVCEECHDKIHAGKYNGMKIR</sequence>
<gene>
    <name evidence="2" type="ORF">BAQ49_23810</name>
</gene>
<name>A0AA44R8X2_9BACI</name>
<evidence type="ECO:0000259" key="1">
    <source>
        <dbReference type="PROSITE" id="PS50878"/>
    </source>
</evidence>
<dbReference type="InterPro" id="IPR003615">
    <property type="entry name" value="HNH_nuc"/>
</dbReference>
<dbReference type="SMART" id="SM00507">
    <property type="entry name" value="HNHc"/>
    <property type="match status" value="1"/>
</dbReference>
<dbReference type="Pfam" id="PF01348">
    <property type="entry name" value="Intron_maturas2"/>
    <property type="match status" value="1"/>
</dbReference>
<dbReference type="InterPro" id="IPR043502">
    <property type="entry name" value="DNA/RNA_pol_sf"/>
</dbReference>
<dbReference type="AlphaFoldDB" id="A0AA44R8X2"/>
<dbReference type="PROSITE" id="PS50878">
    <property type="entry name" value="RT_POL"/>
    <property type="match status" value="1"/>
</dbReference>
<evidence type="ECO:0000313" key="2">
    <source>
        <dbReference type="EMBL" id="OJE49914.1"/>
    </source>
</evidence>
<accession>A0AA44R8X2</accession>
<dbReference type="InterPro" id="IPR000477">
    <property type="entry name" value="RT_dom"/>
</dbReference>
<dbReference type="InterPro" id="IPR049030">
    <property type="entry name" value="AI2M-like_HNH"/>
</dbReference>
<dbReference type="CDD" id="cd00085">
    <property type="entry name" value="HNHc"/>
    <property type="match status" value="1"/>
</dbReference>
<protein>
    <submittedName>
        <fullName evidence="2">Maturase</fullName>
    </submittedName>
</protein>
<proteinExistence type="predicted"/>
<dbReference type="GO" id="GO:0006397">
    <property type="term" value="P:mRNA processing"/>
    <property type="evidence" value="ECO:0007669"/>
    <property type="project" value="InterPro"/>
</dbReference>
<dbReference type="RefSeq" id="WP_071744471.1">
    <property type="nucleotide sequence ID" value="NZ_MACH01000050.1"/>
</dbReference>
<reference evidence="2 3" key="1">
    <citation type="submission" date="2016-06" db="EMBL/GenBank/DDBJ databases">
        <title>First insights into the genetic diversity and population structure of in the Bacillus cereus group bacteria from diverse marine environments.</title>
        <authorList>
            <person name="Liu Y."/>
            <person name="Lai Q."/>
            <person name="Shao Z."/>
        </authorList>
    </citation>
    <scope>NUCLEOTIDE SEQUENCE [LARGE SCALE GENOMIC DNA]</scope>
    <source>
        <strain evidence="2 3">TD42</strain>
    </source>
</reference>
<dbReference type="Pfam" id="PF21368">
    <property type="entry name" value="AI2M-like_HNH"/>
    <property type="match status" value="1"/>
</dbReference>
<dbReference type="Pfam" id="PF00078">
    <property type="entry name" value="RVT_1"/>
    <property type="match status" value="1"/>
</dbReference>
<dbReference type="Proteomes" id="UP000183185">
    <property type="component" value="Unassembled WGS sequence"/>
</dbReference>
<dbReference type="PANTHER" id="PTHR34047:SF8">
    <property type="entry name" value="PROTEIN YKFC"/>
    <property type="match status" value="1"/>
</dbReference>
<evidence type="ECO:0000313" key="3">
    <source>
        <dbReference type="Proteomes" id="UP000183185"/>
    </source>
</evidence>
<organism evidence="2 3">
    <name type="scientific">Bacillus proteolyticus</name>
    <dbReference type="NCBI Taxonomy" id="2026192"/>
    <lineage>
        <taxon>Bacteria</taxon>
        <taxon>Bacillati</taxon>
        <taxon>Bacillota</taxon>
        <taxon>Bacilli</taxon>
        <taxon>Bacillales</taxon>
        <taxon>Bacillaceae</taxon>
        <taxon>Bacillus</taxon>
        <taxon>Bacillus cereus group</taxon>
    </lineage>
</organism>
<comment type="caution">
    <text evidence="2">The sequence shown here is derived from an EMBL/GenBank/DDBJ whole genome shotgun (WGS) entry which is preliminary data.</text>
</comment>
<dbReference type="PANTHER" id="PTHR34047">
    <property type="entry name" value="NUCLEAR INTRON MATURASE 1, MITOCHONDRIAL-RELATED"/>
    <property type="match status" value="1"/>
</dbReference>
<dbReference type="CDD" id="cd01651">
    <property type="entry name" value="RT_G2_intron"/>
    <property type="match status" value="1"/>
</dbReference>
<dbReference type="InterPro" id="IPR024937">
    <property type="entry name" value="Domain_X"/>
</dbReference>
<feature type="domain" description="Reverse transcriptase" evidence="1">
    <location>
        <begin position="68"/>
        <end position="355"/>
    </location>
</feature>